<organism evidence="1 2">
    <name type="scientific">Daphnia sinensis</name>
    <dbReference type="NCBI Taxonomy" id="1820382"/>
    <lineage>
        <taxon>Eukaryota</taxon>
        <taxon>Metazoa</taxon>
        <taxon>Ecdysozoa</taxon>
        <taxon>Arthropoda</taxon>
        <taxon>Crustacea</taxon>
        <taxon>Branchiopoda</taxon>
        <taxon>Diplostraca</taxon>
        <taxon>Cladocera</taxon>
        <taxon>Anomopoda</taxon>
        <taxon>Daphniidae</taxon>
        <taxon>Daphnia</taxon>
        <taxon>Daphnia similis group</taxon>
    </lineage>
</organism>
<name>A0AAD5KKK1_9CRUS</name>
<gene>
    <name evidence="1" type="ORF">GHT06_019784</name>
</gene>
<protein>
    <submittedName>
        <fullName evidence="1">Uncharacterized protein</fullName>
    </submittedName>
</protein>
<proteinExistence type="predicted"/>
<dbReference type="Proteomes" id="UP000820818">
    <property type="component" value="Linkage Group LG8"/>
</dbReference>
<evidence type="ECO:0000313" key="2">
    <source>
        <dbReference type="Proteomes" id="UP000820818"/>
    </source>
</evidence>
<comment type="caution">
    <text evidence="1">The sequence shown here is derived from an EMBL/GenBank/DDBJ whole genome shotgun (WGS) entry which is preliminary data.</text>
</comment>
<evidence type="ECO:0000313" key="1">
    <source>
        <dbReference type="EMBL" id="KAI9554511.1"/>
    </source>
</evidence>
<dbReference type="AlphaFoldDB" id="A0AAD5KKK1"/>
<sequence>MMMMKDRVTKNQIDFSRWTTSSFLHWTRHYAVHTPLVISDWSLYQRKILNKFRG</sequence>
<dbReference type="EMBL" id="WJBH02000008">
    <property type="protein sequence ID" value="KAI9554511.1"/>
    <property type="molecule type" value="Genomic_DNA"/>
</dbReference>
<reference evidence="1 2" key="1">
    <citation type="submission" date="2022-05" db="EMBL/GenBank/DDBJ databases">
        <title>A multi-omics perspective on studying reproductive biology in Daphnia sinensis.</title>
        <authorList>
            <person name="Jia J."/>
        </authorList>
    </citation>
    <scope>NUCLEOTIDE SEQUENCE [LARGE SCALE GENOMIC DNA]</scope>
    <source>
        <strain evidence="1 2">WSL</strain>
    </source>
</reference>
<keyword evidence="2" id="KW-1185">Reference proteome</keyword>
<accession>A0AAD5KKK1</accession>